<keyword evidence="3" id="KW-0808">Transferase</keyword>
<dbReference type="GO" id="GO:0005886">
    <property type="term" value="C:plasma membrane"/>
    <property type="evidence" value="ECO:0007669"/>
    <property type="project" value="UniProtKB-SubCell"/>
</dbReference>
<protein>
    <submittedName>
        <fullName evidence="8">Uncharacterized membrane protein</fullName>
    </submittedName>
</protein>
<keyword evidence="4" id="KW-0812">Transmembrane</keyword>
<dbReference type="OrthoDB" id="3348156at2"/>
<keyword evidence="6" id="KW-0472">Membrane</keyword>
<dbReference type="GO" id="GO:0016758">
    <property type="term" value="F:hexosyltransferase activity"/>
    <property type="evidence" value="ECO:0007669"/>
    <property type="project" value="InterPro"/>
</dbReference>
<accession>A0A1G6LHP2</accession>
<evidence type="ECO:0000256" key="2">
    <source>
        <dbReference type="ARBA" id="ARBA00022475"/>
    </source>
</evidence>
<evidence type="ECO:0000256" key="4">
    <source>
        <dbReference type="ARBA" id="ARBA00022692"/>
    </source>
</evidence>
<evidence type="ECO:0000313" key="8">
    <source>
        <dbReference type="EMBL" id="SDC42714.1"/>
    </source>
</evidence>
<evidence type="ECO:0000256" key="1">
    <source>
        <dbReference type="ARBA" id="ARBA00004651"/>
    </source>
</evidence>
<name>A0A1G6LHP2_9ACTN</name>
<dbReference type="Pfam" id="PF09594">
    <property type="entry name" value="GT87"/>
    <property type="match status" value="1"/>
</dbReference>
<dbReference type="AlphaFoldDB" id="A0A1G6LHP2"/>
<dbReference type="InterPro" id="IPR016570">
    <property type="entry name" value="UCP010361"/>
</dbReference>
<evidence type="ECO:0000256" key="7">
    <source>
        <dbReference type="ARBA" id="ARBA00024033"/>
    </source>
</evidence>
<keyword evidence="2" id="KW-1003">Cell membrane</keyword>
<dbReference type="PIRSF" id="PIRSF010361">
    <property type="entry name" value="UCP010361"/>
    <property type="match status" value="1"/>
</dbReference>
<evidence type="ECO:0000256" key="3">
    <source>
        <dbReference type="ARBA" id="ARBA00022679"/>
    </source>
</evidence>
<evidence type="ECO:0000256" key="6">
    <source>
        <dbReference type="ARBA" id="ARBA00023136"/>
    </source>
</evidence>
<dbReference type="EMBL" id="FMZM01000002">
    <property type="protein sequence ID" value="SDC42714.1"/>
    <property type="molecule type" value="Genomic_DNA"/>
</dbReference>
<keyword evidence="5" id="KW-1133">Transmembrane helix</keyword>
<reference evidence="8 9" key="1">
    <citation type="submission" date="2016-10" db="EMBL/GenBank/DDBJ databases">
        <authorList>
            <person name="de Groot N.N."/>
        </authorList>
    </citation>
    <scope>NUCLEOTIDE SEQUENCE [LARGE SCALE GENOMIC DNA]</scope>
    <source>
        <strain evidence="8 9">CGMCC 4.6858</strain>
    </source>
</reference>
<organism evidence="8 9">
    <name type="scientific">Nocardioides lianchengensis</name>
    <dbReference type="NCBI Taxonomy" id="1045774"/>
    <lineage>
        <taxon>Bacteria</taxon>
        <taxon>Bacillati</taxon>
        <taxon>Actinomycetota</taxon>
        <taxon>Actinomycetes</taxon>
        <taxon>Propionibacteriales</taxon>
        <taxon>Nocardioidaceae</taxon>
        <taxon>Nocardioides</taxon>
    </lineage>
</organism>
<comment type="similarity">
    <text evidence="7">Belongs to the glycosyltransferase 87 family.</text>
</comment>
<dbReference type="InterPro" id="IPR018584">
    <property type="entry name" value="GT87"/>
</dbReference>
<evidence type="ECO:0000313" key="9">
    <source>
        <dbReference type="Proteomes" id="UP000199034"/>
    </source>
</evidence>
<keyword evidence="9" id="KW-1185">Reference proteome</keyword>
<sequence length="473" mass="52047">MTVPPTRTDGVVAAVSAGVGGPLGTRAGGHRWWTPVRVVLAIAALTFALGMVQKGNCYEDTWTDGTARYTHMCYSDLPYLYTGRGFAELAWPYDDDAEVRGRYPEVMEYPVGISYWAWATADVTHLITGSPDLGERYQRPTSEFFGDPTIQREIRAFVIVNALGFAVLVLLSAWLLAGVDRKRPWDAAMFAASPALALTALVNWDLLPVVLVAGAAWAWARERPVLTGVLIGLGAATKLYPLFLLGAVLVICLCDKRVRDFVLTTAAAVAAWVLANAPAYLTGPDEWKVFWTFNSERAADLGSIWLVISQATDGVDVSTINTWSWLFFGAWCVGVFVLGVLAPETPRFAQLGFLIVAGFLLVNKVYSPQYVLWLLPLAVLARPRWRDQIVWQATEVLYFASVWWYLGGYLAPGGGGDSGFYWMAIILRLAGELYLVALVVRDVWLPHHDPVRRDAEVVPPDQDTTTRSNAVAV</sequence>
<dbReference type="STRING" id="1045774.SAMN05421872_102249"/>
<dbReference type="RefSeq" id="WP_090851485.1">
    <property type="nucleotide sequence ID" value="NZ_FMZM01000002.1"/>
</dbReference>
<gene>
    <name evidence="8" type="ORF">SAMN05421872_102249</name>
</gene>
<proteinExistence type="inferred from homology"/>
<comment type="subcellular location">
    <subcellularLocation>
        <location evidence="1">Cell membrane</location>
        <topology evidence="1">Multi-pass membrane protein</topology>
    </subcellularLocation>
</comment>
<evidence type="ECO:0000256" key="5">
    <source>
        <dbReference type="ARBA" id="ARBA00022989"/>
    </source>
</evidence>
<dbReference type="Proteomes" id="UP000199034">
    <property type="component" value="Unassembled WGS sequence"/>
</dbReference>